<feature type="domain" description="Peptidase M24" evidence="1">
    <location>
        <begin position="135"/>
        <end position="312"/>
    </location>
</feature>
<dbReference type="eggNOG" id="COG0006">
    <property type="taxonomic scope" value="Bacteria"/>
</dbReference>
<dbReference type="Proteomes" id="UP000000332">
    <property type="component" value="Chromosome"/>
</dbReference>
<gene>
    <name evidence="2" type="ordered locus">BP951000_1129</name>
</gene>
<sequence>MAVNDAIQRLRDYIHSNNIDAVILNRRSSFAWFSQCESSMNFYTDFGLGYIYVDKNDVFYYTSNNEAPRIEREIFKGVIPVKSYSWVDGPAKNVAELISGKKVNGDFGFNGVKEDFANIKKLRYSLFDDQIAIARELGKTSASILEKTMKNIKPLLTEYQIEAEIRYAFGKENIELPVLLIASDDNLNVYRHPLATSKIANERFMAVLCPRYKGVVIALSRILYFRKRTEQEKKRDETICKINNLLMNETNIGTDSKTLWDFMVKTYKEEGVETEYFNHHQGGAIGFESREWILRPTLQETIYKNQMIAYNPTLIGTKAEETLLMLEGAKEILTIGNDFPTLTHSGMTSTLPLEK</sequence>
<dbReference type="EMBL" id="CP002025">
    <property type="protein sequence ID" value="ADK31119.1"/>
    <property type="molecule type" value="Genomic_DNA"/>
</dbReference>
<dbReference type="CDD" id="cd01066">
    <property type="entry name" value="APP_MetAP"/>
    <property type="match status" value="1"/>
</dbReference>
<organism evidence="2 3">
    <name type="scientific">Brachyspira pilosicoli (strain ATCC BAA-1826 / 95/1000)</name>
    <dbReference type="NCBI Taxonomy" id="759914"/>
    <lineage>
        <taxon>Bacteria</taxon>
        <taxon>Pseudomonadati</taxon>
        <taxon>Spirochaetota</taxon>
        <taxon>Spirochaetia</taxon>
        <taxon>Brachyspirales</taxon>
        <taxon>Brachyspiraceae</taxon>
        <taxon>Brachyspira</taxon>
    </lineage>
</organism>
<dbReference type="AlphaFoldDB" id="D8ID96"/>
<keyword evidence="3" id="KW-1185">Reference proteome</keyword>
<evidence type="ECO:0000259" key="1">
    <source>
        <dbReference type="Pfam" id="PF00557"/>
    </source>
</evidence>
<dbReference type="InterPro" id="IPR050659">
    <property type="entry name" value="Peptidase_M24B"/>
</dbReference>
<dbReference type="InterPro" id="IPR029149">
    <property type="entry name" value="Creatin/AminoP/Spt16_N"/>
</dbReference>
<dbReference type="PANTHER" id="PTHR46112">
    <property type="entry name" value="AMINOPEPTIDASE"/>
    <property type="match status" value="1"/>
</dbReference>
<dbReference type="Gene3D" id="3.40.350.10">
    <property type="entry name" value="Creatinase/prolidase N-terminal domain"/>
    <property type="match status" value="1"/>
</dbReference>
<dbReference type="STRING" id="759914.BP951000_1129"/>
<dbReference type="InterPro" id="IPR000994">
    <property type="entry name" value="Pept_M24"/>
</dbReference>
<dbReference type="Gene3D" id="3.90.230.10">
    <property type="entry name" value="Creatinase/methionine aminopeptidase superfamily"/>
    <property type="match status" value="1"/>
</dbReference>
<evidence type="ECO:0000313" key="3">
    <source>
        <dbReference type="Proteomes" id="UP000000332"/>
    </source>
</evidence>
<dbReference type="HOGENOM" id="CLU_053687_0_0_12"/>
<dbReference type="RefSeq" id="WP_013244072.1">
    <property type="nucleotide sequence ID" value="NC_014330.1"/>
</dbReference>
<reference evidence="2 3" key="1">
    <citation type="journal article" date="2010" name="PLoS ONE">
        <title>The complete genome sequence of the pathogenic intestinal spirochete Brachyspira pilosicoli and comparison with other Brachyspira genomes.</title>
        <authorList>
            <person name="Wanchanthuek P."/>
            <person name="Bellgard M.I."/>
            <person name="La T."/>
            <person name="Ryan K."/>
            <person name="Moolhuijzen P."/>
            <person name="Chapman B."/>
            <person name="Black M."/>
            <person name="Schibeci D."/>
            <person name="Hunter A."/>
            <person name="Barrero R."/>
            <person name="Phillips N.D."/>
            <person name="Hampson D.J."/>
        </authorList>
    </citation>
    <scope>NUCLEOTIDE SEQUENCE [LARGE SCALE GENOMIC DNA]</scope>
    <source>
        <strain evidence="3">ATCC BAA-1826 / 95/1000</strain>
    </source>
</reference>
<dbReference type="Pfam" id="PF00557">
    <property type="entry name" value="Peptidase_M24"/>
    <property type="match status" value="1"/>
</dbReference>
<evidence type="ECO:0000313" key="2">
    <source>
        <dbReference type="EMBL" id="ADK31119.1"/>
    </source>
</evidence>
<dbReference type="SUPFAM" id="SSF55920">
    <property type="entry name" value="Creatinase/aminopeptidase"/>
    <property type="match status" value="1"/>
</dbReference>
<dbReference type="PANTHER" id="PTHR46112:SF2">
    <property type="entry name" value="XAA-PRO AMINOPEPTIDASE P-RELATED"/>
    <property type="match status" value="1"/>
</dbReference>
<proteinExistence type="predicted"/>
<accession>D8ID96</accession>
<dbReference type="SUPFAM" id="SSF53092">
    <property type="entry name" value="Creatinase/prolidase N-terminal domain"/>
    <property type="match status" value="1"/>
</dbReference>
<dbReference type="InParanoid" id="D8ID96"/>
<dbReference type="GeneID" id="56439694"/>
<dbReference type="InterPro" id="IPR036005">
    <property type="entry name" value="Creatinase/aminopeptidase-like"/>
</dbReference>
<dbReference type="KEGG" id="bpo:BP951000_1129"/>
<name>D8ID96_BRAP9</name>
<protein>
    <submittedName>
        <fullName evidence="2">Putative metallopeptidase</fullName>
    </submittedName>
</protein>